<dbReference type="SUPFAM" id="SSF50630">
    <property type="entry name" value="Acid proteases"/>
    <property type="match status" value="1"/>
</dbReference>
<evidence type="ECO:0000313" key="3">
    <source>
        <dbReference type="Proteomes" id="UP000308730"/>
    </source>
</evidence>
<feature type="compositionally biased region" description="Low complexity" evidence="1">
    <location>
        <begin position="1436"/>
        <end position="1445"/>
    </location>
</feature>
<feature type="region of interest" description="Disordered" evidence="1">
    <location>
        <begin position="1350"/>
        <end position="1378"/>
    </location>
</feature>
<keyword evidence="3" id="KW-1185">Reference proteome</keyword>
<feature type="region of interest" description="Disordered" evidence="1">
    <location>
        <begin position="1156"/>
        <end position="1207"/>
    </location>
</feature>
<accession>A0A4S4M2F3</accession>
<feature type="compositionally biased region" description="Polar residues" evidence="1">
    <location>
        <begin position="1178"/>
        <end position="1197"/>
    </location>
</feature>
<feature type="compositionally biased region" description="Low complexity" evidence="1">
    <location>
        <begin position="920"/>
        <end position="936"/>
    </location>
</feature>
<feature type="non-terminal residue" evidence="2">
    <location>
        <position position="1"/>
    </location>
</feature>
<dbReference type="Gene3D" id="2.40.70.10">
    <property type="entry name" value="Acid Proteases"/>
    <property type="match status" value="1"/>
</dbReference>
<dbReference type="InterPro" id="IPR021109">
    <property type="entry name" value="Peptidase_aspartic_dom_sf"/>
</dbReference>
<feature type="compositionally biased region" description="Polar residues" evidence="1">
    <location>
        <begin position="1413"/>
        <end position="1424"/>
    </location>
</feature>
<feature type="region of interest" description="Disordered" evidence="1">
    <location>
        <begin position="1650"/>
        <end position="1669"/>
    </location>
</feature>
<feature type="compositionally biased region" description="Low complexity" evidence="1">
    <location>
        <begin position="1511"/>
        <end position="1533"/>
    </location>
</feature>
<proteinExistence type="predicted"/>
<protein>
    <submittedName>
        <fullName evidence="2">Uncharacterized protein</fullName>
    </submittedName>
</protein>
<feature type="compositionally biased region" description="Pro residues" evidence="1">
    <location>
        <begin position="1446"/>
        <end position="1460"/>
    </location>
</feature>
<dbReference type="EMBL" id="SGPM01000547">
    <property type="protein sequence ID" value="THH19296.1"/>
    <property type="molecule type" value="Genomic_DNA"/>
</dbReference>
<name>A0A4S4M2F3_9APHY</name>
<feature type="compositionally biased region" description="Polar residues" evidence="1">
    <location>
        <begin position="953"/>
        <end position="963"/>
    </location>
</feature>
<gene>
    <name evidence="2" type="ORF">EUX98_g8803</name>
</gene>
<feature type="compositionally biased region" description="Acidic residues" evidence="1">
    <location>
        <begin position="203"/>
        <end position="244"/>
    </location>
</feature>
<dbReference type="Proteomes" id="UP000308730">
    <property type="component" value="Unassembled WGS sequence"/>
</dbReference>
<evidence type="ECO:0000313" key="2">
    <source>
        <dbReference type="EMBL" id="THH19296.1"/>
    </source>
</evidence>
<feature type="region of interest" description="Disordered" evidence="1">
    <location>
        <begin position="202"/>
        <end position="292"/>
    </location>
</feature>
<feature type="compositionally biased region" description="Basic and acidic residues" evidence="1">
    <location>
        <begin position="280"/>
        <end position="292"/>
    </location>
</feature>
<dbReference type="OrthoDB" id="2802774at2759"/>
<feature type="region of interest" description="Disordered" evidence="1">
    <location>
        <begin position="1413"/>
        <end position="1467"/>
    </location>
</feature>
<comment type="caution">
    <text evidence="2">The sequence shown here is derived from an EMBL/GenBank/DDBJ whole genome shotgun (WGS) entry which is preliminary data.</text>
</comment>
<feature type="region of interest" description="Disordered" evidence="1">
    <location>
        <begin position="909"/>
        <end position="963"/>
    </location>
</feature>
<feature type="compositionally biased region" description="Basic residues" evidence="1">
    <location>
        <begin position="248"/>
        <end position="279"/>
    </location>
</feature>
<feature type="region of interest" description="Disordered" evidence="1">
    <location>
        <begin position="1510"/>
        <end position="1534"/>
    </location>
</feature>
<organism evidence="2 3">
    <name type="scientific">Antrodiella citrinella</name>
    <dbReference type="NCBI Taxonomy" id="2447956"/>
    <lineage>
        <taxon>Eukaryota</taxon>
        <taxon>Fungi</taxon>
        <taxon>Dikarya</taxon>
        <taxon>Basidiomycota</taxon>
        <taxon>Agaricomycotina</taxon>
        <taxon>Agaricomycetes</taxon>
        <taxon>Polyporales</taxon>
        <taxon>Steccherinaceae</taxon>
        <taxon>Antrodiella</taxon>
    </lineage>
</organism>
<feature type="region of interest" description="Disordered" evidence="1">
    <location>
        <begin position="391"/>
        <end position="449"/>
    </location>
</feature>
<reference evidence="2 3" key="1">
    <citation type="submission" date="2019-02" db="EMBL/GenBank/DDBJ databases">
        <title>Genome sequencing of the rare red list fungi Antrodiella citrinella (Flaviporus citrinellus).</title>
        <authorList>
            <person name="Buettner E."/>
            <person name="Kellner H."/>
        </authorList>
    </citation>
    <scope>NUCLEOTIDE SEQUENCE [LARGE SCALE GENOMIC DNA]</scope>
    <source>
        <strain evidence="2 3">DSM 108506</strain>
    </source>
</reference>
<dbReference type="CDD" id="cd00303">
    <property type="entry name" value="retropepsin_like"/>
    <property type="match status" value="1"/>
</dbReference>
<sequence length="1669" mass="189059">ITIDFTVVGVYLYSFFREPTFSINHTSRTHSPEPASIPYVTNCNHFITSPELDKCKLLVKYCNRHVRDVIELLDAFKTPDFTALKNEVFKIYDKEAFERKFTLKDLKKLVAKSKTKPLKSLGHVRKYHRCFIRIASWLKTKNKIEENPMNLYYWKGIHKKLRNRVEGKVLRANPTHDIKTPFKINHMLAALESIFSRDRFDADETDLEDSDDPDDDSDDDSENSDSDSDDSESDVDTSDSEEEFDRSRSKKSKSRSKKEKPSKKRQRKPVSSKKAQSTHRKLESEESTAQERDEVEVLIKKLQGMDISDPNFVPLYFRALKLDKDVAMQNETIVSAVQRLTGKSNYFHFPFPINTDPSDSESDSSQLVLAADRPTRKTKQTRQTLDGVYLPERAARRNPSFDPTNDAHIVSDEAGPRPKKKDKVRFSEEQTPMNTDLPKPSKSRSYNPMSSEVRGVVTPRDVAHKILNTPVPNVLVGDLLTAKDFVDSLQSITRFKRNPNSNNNDNDNTAAPTNNMNNIPAQSFRLNSGTPLIYITVTLRQQGRNIPVKAIVDTGSTMNLVHEDFYREHLRHLPMNPNAEIPMQDANSGLAVMQGLVPNVELWCGSILTRGSLVITPRAPFQLLLGREWQKRNQISIDERDDGGTYLIFKSLTPNMEMLTTSQPSSSSFYADVVVRRAESTIPFQISRLSDETTQPIPTYTPNTNDTPQLPLDQSYRLRLSTTPAYPSSYGLYEECFYEDWYLPNISLFGSSPHDPRLARPGQAYIRFFPFQSDYLPYPVIHTIPLNSPFYDQPLYVPQDYALPVPTLPCISSPAIPECLNKEKYHDDAYGQNHDFNIPFVPDNPFLLNPVRLNNDSSLLIHEHDSPVRTMEYHDTMRPKDEPVDTIISQEEAYQEYIRELAIGVTESFETGGDDDESETSIPSLVSLTPSPSLETRQPSRDTDVYSPATYIDDQSIQTPTNLSRDASLRSLCSKHRDATPTPFSLLPLDTQVDKLLQSIFPSLSSLPFSDNDQTTQTHTSRSLDFEDFPVAPDDVADNESEFDLYVDWSGGRDRERKDIVGEEVEGLKDKEKDEENETLDDICSVYAHMRADPDPLSNTLPSPYIPATNIRASSLVETNVSLADEDLTVERMQVSYDLSGTMDVNEFASHQFISSSLDENSSRPEAASLSDVKDGTHSLSVDTVPSNETTTSQDYQPLSLPPPQTEVHSYDVDAAQTTELRYHTYDDWSEGLFERIARSIDSNRHDEGRPGPLTFNTRIGILRPLSPAFLDELHDREIVDPEFKNDWWKKAEYLLSDVRGEIPPHFLIPNGYLPPGKRVRDDPDMENIDDPFHFAYRPEDYRRIFENDHRSETSSTNNDDNDDEDVSTSNLKVDVDGDYTGDAHLRELYAMYHSTFIPFGTVSAPGAHIFDTTSLSPTSTENDSTYDDDSSFINPYSRLPSSPLSTPPDSPLPTPPSSPHPTNLPLDDFIIKVDADTNADIYERRIDAPPPPPNSPIYATEEVFGISPQDSLLVPPTPPLSTDSTPSPSTYSDRSEIEYWPADYVPVPLRYARGLLDKREQARHHAAVVNTFTNAIKTLVEDAAPDLISWIRDEFDEPERHEGILPIRVEGTHRRVNERRHAWPWGSIASHADRPARYRFENGRFILPTPSVSSTTSSSSSSPTPMLR</sequence>
<evidence type="ECO:0000256" key="1">
    <source>
        <dbReference type="SAM" id="MobiDB-lite"/>
    </source>
</evidence>